<organism evidence="2 3">
    <name type="scientific">Paramuricea clavata</name>
    <name type="common">Red gorgonian</name>
    <name type="synonym">Violescent sea-whip</name>
    <dbReference type="NCBI Taxonomy" id="317549"/>
    <lineage>
        <taxon>Eukaryota</taxon>
        <taxon>Metazoa</taxon>
        <taxon>Cnidaria</taxon>
        <taxon>Anthozoa</taxon>
        <taxon>Octocorallia</taxon>
        <taxon>Malacalcyonacea</taxon>
        <taxon>Plexauridae</taxon>
        <taxon>Paramuricea</taxon>
    </lineage>
</organism>
<proteinExistence type="predicted"/>
<evidence type="ECO:0000313" key="2">
    <source>
        <dbReference type="EMBL" id="CAB4031533.1"/>
    </source>
</evidence>
<dbReference type="Proteomes" id="UP001152795">
    <property type="component" value="Unassembled WGS sequence"/>
</dbReference>
<protein>
    <submittedName>
        <fullName evidence="2">Zinc finger 862-like</fullName>
    </submittedName>
</protein>
<comment type="caution">
    <text evidence="2">The sequence shown here is derived from an EMBL/GenBank/DDBJ whole genome shotgun (WGS) entry which is preliminary data.</text>
</comment>
<evidence type="ECO:0000313" key="3">
    <source>
        <dbReference type="Proteomes" id="UP001152795"/>
    </source>
</evidence>
<sequence>MSEDMSFKAADCEKFKGWLKKWQQARIPLLACLFIEILSPGKVLSLAFQDEDIDTVSSLLRLETAKKQFMRIEKKEFEDLPTVSRFLDKVEESNEAFSYQNVVLKSFENAKESARKLKNVLLAKVKQAVEARLEFGENRLVIFACTVLNTEGWERMDEEGEKDPLFADECVTELYSHCQNPLSNAGLDGSLSDLLERWHSVIEYTTHYLSPSTTPYLCVWRRIFDSSRSEGWSMVLLLAELLFSIPISNAKVEWLFSLMNRIKTDSRATLGESTLNSLIRISMEGPKFEEYDPTSAIHLWADITTRQPHQKRRKKYKHKDSSKKRKVLIDDSSTEESAESEESS</sequence>
<accession>A0A7D9LFX9</accession>
<gene>
    <name evidence="2" type="ORF">PACLA_8A081862</name>
</gene>
<dbReference type="PANTHER" id="PTHR46880">
    <property type="entry name" value="RAS-ASSOCIATING DOMAIN-CONTAINING PROTEIN"/>
    <property type="match status" value="1"/>
</dbReference>
<dbReference type="SUPFAM" id="SSF53098">
    <property type="entry name" value="Ribonuclease H-like"/>
    <property type="match status" value="1"/>
</dbReference>
<evidence type="ECO:0000256" key="1">
    <source>
        <dbReference type="SAM" id="MobiDB-lite"/>
    </source>
</evidence>
<dbReference type="AlphaFoldDB" id="A0A7D9LFX9"/>
<dbReference type="OrthoDB" id="5987870at2759"/>
<keyword evidence="3" id="KW-1185">Reference proteome</keyword>
<dbReference type="PANTHER" id="PTHR46880:SF9">
    <property type="entry name" value="ZINC FINGER PROTEIN 862"/>
    <property type="match status" value="1"/>
</dbReference>
<dbReference type="InterPro" id="IPR012337">
    <property type="entry name" value="RNaseH-like_sf"/>
</dbReference>
<feature type="compositionally biased region" description="Acidic residues" evidence="1">
    <location>
        <begin position="332"/>
        <end position="344"/>
    </location>
</feature>
<feature type="region of interest" description="Disordered" evidence="1">
    <location>
        <begin position="308"/>
        <end position="344"/>
    </location>
</feature>
<name>A0A7D9LFX9_PARCT</name>
<reference evidence="2" key="1">
    <citation type="submission" date="2020-04" db="EMBL/GenBank/DDBJ databases">
        <authorList>
            <person name="Alioto T."/>
            <person name="Alioto T."/>
            <person name="Gomez Garrido J."/>
        </authorList>
    </citation>
    <scope>NUCLEOTIDE SEQUENCE</scope>
    <source>
        <strain evidence="2">A484AB</strain>
    </source>
</reference>
<feature type="compositionally biased region" description="Basic residues" evidence="1">
    <location>
        <begin position="308"/>
        <end position="326"/>
    </location>
</feature>
<dbReference type="EMBL" id="CACRXK020017708">
    <property type="protein sequence ID" value="CAB4031533.1"/>
    <property type="molecule type" value="Genomic_DNA"/>
</dbReference>